<comment type="pathway">
    <text evidence="2">Protein modification; protein ubiquitination.</text>
</comment>
<dbReference type="Gene3D" id="1.25.10.10">
    <property type="entry name" value="Leucine-rich Repeat Variant"/>
    <property type="match status" value="1"/>
</dbReference>
<evidence type="ECO:0000256" key="1">
    <source>
        <dbReference type="ARBA" id="ARBA00000885"/>
    </source>
</evidence>
<dbReference type="Gene3D" id="3.30.2160.10">
    <property type="entry name" value="Hect, E3 ligase catalytic domain"/>
    <property type="match status" value="1"/>
</dbReference>
<dbReference type="PROSITE" id="PS50237">
    <property type="entry name" value="HECT"/>
    <property type="match status" value="1"/>
</dbReference>
<protein>
    <recommendedName>
        <fullName evidence="3">HECT-type E3 ubiquitin transferase</fullName>
        <ecNumber evidence="3">2.3.2.26</ecNumber>
    </recommendedName>
</protein>
<organism evidence="10 11">
    <name type="scientific">Bathycoccus prasinos</name>
    <dbReference type="NCBI Taxonomy" id="41875"/>
    <lineage>
        <taxon>Eukaryota</taxon>
        <taxon>Viridiplantae</taxon>
        <taxon>Chlorophyta</taxon>
        <taxon>Mamiellophyceae</taxon>
        <taxon>Mamiellales</taxon>
        <taxon>Bathycoccaceae</taxon>
        <taxon>Bathycoccus</taxon>
    </lineage>
</organism>
<feature type="domain" description="HECT" evidence="9">
    <location>
        <begin position="4299"/>
        <end position="4636"/>
    </location>
</feature>
<dbReference type="Gene3D" id="3.30.2410.10">
    <property type="entry name" value="Hect, E3 ligase catalytic domain"/>
    <property type="match status" value="1"/>
</dbReference>
<feature type="compositionally biased region" description="Basic and acidic residues" evidence="8">
    <location>
        <begin position="3511"/>
        <end position="3535"/>
    </location>
</feature>
<dbReference type="EMBL" id="FO082275">
    <property type="protein sequence ID" value="CCO16339.1"/>
    <property type="molecule type" value="Genomic_DNA"/>
</dbReference>
<keyword evidence="5 7" id="KW-0833">Ubl conjugation pathway</keyword>
<reference evidence="10 11" key="1">
    <citation type="submission" date="2011-10" db="EMBL/GenBank/DDBJ databases">
        <authorList>
            <person name="Genoscope - CEA"/>
        </authorList>
    </citation>
    <scope>NUCLEOTIDE SEQUENCE [LARGE SCALE GENOMIC DNA]</scope>
    <source>
        <strain evidence="10 11">RCC 1105</strain>
    </source>
</reference>
<proteinExistence type="inferred from homology"/>
<name>K8EEE2_9CHLO</name>
<feature type="compositionally biased region" description="Acidic residues" evidence="8">
    <location>
        <begin position="2881"/>
        <end position="2916"/>
    </location>
</feature>
<evidence type="ECO:0000256" key="3">
    <source>
        <dbReference type="ARBA" id="ARBA00012485"/>
    </source>
</evidence>
<evidence type="ECO:0000259" key="9">
    <source>
        <dbReference type="PROSITE" id="PS50237"/>
    </source>
</evidence>
<dbReference type="OrthoDB" id="497007at2759"/>
<feature type="region of interest" description="Disordered" evidence="8">
    <location>
        <begin position="1740"/>
        <end position="1788"/>
    </location>
</feature>
<dbReference type="RefSeq" id="XP_007513814.1">
    <property type="nucleotide sequence ID" value="XM_007513752.1"/>
</dbReference>
<evidence type="ECO:0000256" key="7">
    <source>
        <dbReference type="PROSITE-ProRule" id="PRU00104"/>
    </source>
</evidence>
<dbReference type="SUPFAM" id="SSF56204">
    <property type="entry name" value="Hect, E3 ligase catalytic domain"/>
    <property type="match status" value="1"/>
</dbReference>
<evidence type="ECO:0000313" key="10">
    <source>
        <dbReference type="EMBL" id="CCO16339.1"/>
    </source>
</evidence>
<feature type="region of interest" description="Disordered" evidence="8">
    <location>
        <begin position="2779"/>
        <end position="2959"/>
    </location>
</feature>
<dbReference type="EC" id="2.3.2.26" evidence="3"/>
<gene>
    <name evidence="10" type="ORF">Bathy04g01590</name>
</gene>
<dbReference type="Pfam" id="PF00632">
    <property type="entry name" value="HECT"/>
    <property type="match status" value="1"/>
</dbReference>
<dbReference type="SMART" id="SM00119">
    <property type="entry name" value="HECTc"/>
    <property type="match status" value="1"/>
</dbReference>
<feature type="region of interest" description="Disordered" evidence="8">
    <location>
        <begin position="693"/>
        <end position="735"/>
    </location>
</feature>
<feature type="compositionally biased region" description="Basic and acidic residues" evidence="8">
    <location>
        <begin position="1773"/>
        <end position="1788"/>
    </location>
</feature>
<sequence>MSALIAKILSYTTTDDKNALTTLDEKDMGGEEEERHVHDRVVDISSAIADDLSPQFVWHLGKGEFLHWVDVFNAFDSYLSNATSGFTTTTAKKDSKTHFSATRIAHEAAPNYISKTDVCSFLIACGEGARGGDGGSGENAEEGVDDDSRQRRERRKRDSMKRKKTLLWILRCTRAILDECWNKHVYNSLEQLTKLLHHEDFEVAYEALLTIHSVAKKTPGTRVNRFVPCDGLTMRLLILARMNDYDENENKQKNEKRTEVQNSFPDLKVDFLFGVDNEDGIQDGQSSVFDVLDESNVSRMYEIVESIEEGGEVDSSKPEYAVEAVIDSRLRVQEEGFNKRTKLQEEVFKKLWTLRWSSFAARDAQTNTHYLKDARVNVANLALATLLQFGDSTEDVSYDRNYTPTKTPIPSQEMRRLVFQTSTMQEKASELVQQLDDRITNIKKNKHNSNSEPPLPSLGRGRGEDAGSDFSTDASVAAWAISALVNERDTSSAAVEVLRTHKSATILENLFTISVEKLVNAPDLSKKYFDTATDSPEERGRGKKSTKKNTGTEESFRYFDISNSESIEASTLAEAAFALLANLSTIATGCNVLRDANALEPLLKLFEHERSDHIPFVAIFAHSLEMILDYNADSNRIFRESGGVALLCLRLRQEIETSLKEYDKICESLRSAGASMKNRENKNDAKLLSVANTDSHAAPGSGSKRKKSHVTSVDDDKESTPSQRRKSGDGTSVDIVEKATKGEGLTANDVVLPSYVAYSRRVLIKALTRALAFAIFGPTVPQDAYAAGLDGPNGLNKAMRLVFDNAQKFGGSGVTTFASLVTDYLNHDPTCYVKLESAGVFDALFSALENESIANNSKVLCVAPQVISATCLHKDGKKKVIKRGILSKVMCPAFTKQIYQKALSAPDVATAIGTNIDELLRHVPDLRKDGVEMLHKIFDEIRKTCEKRCEYCKKSPHASKSPVSAWRTCLAVPKDDTKGEAKGEDAEIRVIELCSECDIRKKPEEMAKRGWLILPPLPDLNSDDKNNAESGNNSSLHRYHHNERNKAVVARGKFLHDLILHATRLLEGIVQTNELVHRFLAYRPNSNSQSIFESNLSGVEVLTKIFVSNNLPNMFPTSVAGNNFSSLLRKLALRVPEDFCSAFDAALNYVLIDFEARNKDFNESGLSEMSKLGEVDSECRTDRFREMNSICKRLENATNFFSTMIRTFPVALGSFYQRLLDLCRAHGGALSSIDFLRGHLILVDGEVKYDDSTSIAAFRNAETARWTRESFQRLKGAIVSAFVIIARPAPATPSWMRLSREKSKVYERTQWTSVATILLQIEDIMFQSYEEIAKVKRDVRQYIDKRQNLQLGDGDNFPCTSLFIFSEIEEYVRVVTSVLGYSTERRDKSRRAFAPAIVLARKYGIIDLISRAILPEVIELGVLLTRVSVTETEIVKAPPNGQIVDACLHSANICISTIISFFEKLSNLQAFPTMITRCELYTAASIPITVDWELLLSRLGELGDESDGSKNKSNKSKKQKRHKIDFENANDCDYWVKELENRMMQDGWNILGRSFRAAYTTEEVSKRLGKCKMPEDLGVSLHEECAHVAFTIERAISREFHVNEDGKIDAIQPQLSSVLYAKDVLVRIFRILARCFRGTQQGGTGFYERGLCECIEHNDIAKYLDEGEGRLREQSLLRDKAINDVEISPETLQLIVEMGFSARAAQMAVMRLRERSRTEEINAETIAEYLLAHPEIQEEANKHQNSSNAATDTSDGKNDKVAKSKKKIGSPKMRKDSSSGEDDSLSKPLEERLRERVPELTESLWKILWLKTHSVALVKSNIEVSAKDEQECEDDSALLFEFVEVVCDAFLLDVNEAKINDIRRKSVAKIIMKSPFKGFPEAHVTNELLSKYIEASPAKELGKLGIPLYNDVLIDAIVGIQQQAMLLLCSRDSNFREIFQEMNGLAVEDYLKRIEILVEHSHVSLSGREKATNIVAASPLCRFRKIVQTTIMVLHMYAQWLPAESGMSSPLNGPFSDASSLGGNVSAFAKEIGIIGGRPFGSVAKAEQKRIIESLDAILRFYAWAQSPNVYEKQMYSPPTISPCIPTIFVDSDAAIEATRCPLTRKKLHEIRQPVRLKDKTYEKSALLHKYNLWCAISGSSTLESYDHVRLLGKDIPNDHKGPFKTPDGETHDKVEVEKALVTCDIKAANFKAKFYSKVPNANNPGTCAPQIQAALTLLEHFTKSYENVTTWLSNNKRKEAPNILLPKLWGCEVLMLLRSLPQHSFIAFTNLLASIFRHVAEDPNTLRYAMECEIKKSLEAAFHSSDGGMVSASVFLTLMSPVMARDVHTFFVALEKCAYCVPVPNPKENKKGELLILPRFETEKKNVNELGTDVSKNTKVEKIDRESNEGDRIPPPSKSFVQLVRTLLKVVKGNTVADLKLAFADGPVPAPETLTTPNSSNLVPLFHTHDRYEEPYGRSTDIHAIAKVKFALRLLSEFIEVHAAAGAVLVELDKSDASVGGVLTHTFCRLISKETTSWNEKLTALGIHEPPTCPEQIPSGINGYKNNSFPAWQGAERAAHFLATCTIRVPGCRELFFSIIAQLLQNDFTVVSGSYKSQSSNARYQGHLRAALDILATIVAHCMPSRSESIRDISNKLSSANFQNGETLAAMHRHKILPLLLKSVENHCVDELPGGNRPELGILDATLTVIDKLSNVYEKMSKEIPASGDQDKGRNGQRPLEPSPIAVIDAVLREDDENENSYHQEEEDAMLADEEAMMEDMRAMEDAELEEAIYEDMTTSDDDDDAGDEEAGFEVGSESDDASSDLIIDGDDSDDGENGTDDDDAGDEEDDGEDHLDDYSDDELDPEDEREMERLVERGMIDEYAREDGESLVPIGLAESDGDDATSADDPEDGYTDEEGEEDDEETEEDEEGDFENPNSFIDEENVAIGPNGEEVMSRDQSGANIARIGGSVRDTNRDVGVSFLDDAVFVRNPGGAFRRGGGSFRGEAADPFLAEQFQGPRMTINEVVHRAHEYGANERGRREREGEEAEEEEEDEEIFVGNEDDSELADDDSGFHSDIELSLDSGLGRVMRRREREGDGNNNRSSPTNSLDVGLELELETYADLEPTGLPENPIQQMNVFELTVEDLRRLANGEYTRREREASSFGGPRREDTGTAYITNMDGGRNIRARLRSRFGERYLCECEDAQGMGISRRHLPSRRAFPDAHPLVVRDDCPNVTSYAIEMRCAADGATSSVPPIAQSICVRTRVDDMPNDAYIRWSAQMIREHNVTTGPDGQRYWQQMHLRVNSSNTDEFAHRSANMPTPIADAPPDVVNRMRDVLRTLSSDFARFARSSGNPMLQGASSSPDNLDSFDPYGFVDINGEPYLTRNQILSPEAGGASRGERHQEDMGRINVDFDGTGNDLLSMSGVLIYCGNLVLNGEVDQDALGETAISPEPAWDLSGLRARRHAWTDSARSILGNGSTALAPNAPLTRSERNLVSTSISTVLRALTNEGLRTSEQQQQQQQRRSVERDKKKGKESTDKTPRETEKGKSGGSSPIGSMEKEEALKKDDTARSNTENGEVDLSIFNDDASWIPEAMEKLSLESPDKASLNALPENIKTELLRYNVIVKRLNESPPKELHQTRNFDEVDATFLAALPPDIQKDALSQAKSILESARSSMLLNRKRAIESKKVALDRAEKQKKEELLKEKNEEKWAQSKEALDIAKRTLKITPYRVEMPDLTKEDARCLLICENLCRRFQKESYQRALLSLSTFAVCRDTFITEIWSMIDPVLCQSDTSLSVLRQLDVKMDRYGFVHSEARARRALATMHWLTQHQGKFSSRLPSISATTVCGSPMGITVFERLLESLSSPVALKHPGSMLANQLLILNESFRATKISKIKGRASEKHLDENVNQARLTFDKLKPHQLEPLAKLLDALSFINQGRFGNAVLSHVNSLVRHFATASQKQASVLTDALLKQAKISRVFAETQLNLCSTGNTDTHMLHAGCDSILRVVRALAQLTKQRAQGAKSDKSNSGRRVVPDTFAGASPMDASQKPSTMKVGEESKDEEAPGENALLKLSEAMKPAWKALSTAAQKVEALVTPHKPGAAPPPAPLAITAMLPAVEAYFALADALAPDQLEEVSKKMAEKQQERDEVASPGNADQTMNATSAAAVNRTANNTPMKLSQPSRASTPGLLRASSVKFTSNLGLDALLENTTIAEELKSRLSTEAWKFAERHRGVINALLRRNPQLLTTSLKTLLRTPALVDFDVKRAHIQLKLKKEKEKYVSRGTSKLKIRRSHLLEDSYNQLRARTQEEMKGRMQIVFAGEEGIDAGGLTREWYQILAREIFNPDWGLFQLAPSGEACYEPNKHSSINPEHLRYFRFVGRLIGKALYDGVLLDAYFTRPIYKHLLGQPLTFEDMEGVDPDYYKNIKWMLDNDIEGVLDLNFSDTQNFFGETKTVDLIKNGRNVSVTNVNKLDYVNLITAFRMTDAVKDQLEAFIEGFTEVVDRDVIGVLNASELELLISGTPDIDLDDLKVNTEYHGGYTATSPQIRWFWEIVREMNVEDRARLLMFCTGTSKVPLDGFEKLRGMSGLQKFQIHKAQANDPNQLCTAHTCFNQLDLIAYDTKEELKERLLYSIREGSQGFGFA</sequence>
<dbReference type="Pfam" id="PF14377">
    <property type="entry name" value="UBM"/>
    <property type="match status" value="1"/>
</dbReference>
<comment type="catalytic activity">
    <reaction evidence="1">
        <text>S-ubiquitinyl-[E2 ubiquitin-conjugating enzyme]-L-cysteine + [acceptor protein]-L-lysine = [E2 ubiquitin-conjugating enzyme]-L-cysteine + N(6)-ubiquitinyl-[acceptor protein]-L-lysine.</text>
        <dbReference type="EC" id="2.3.2.26"/>
    </reaction>
</comment>
<keyword evidence="4" id="KW-0808">Transferase</keyword>
<keyword evidence="10" id="KW-0436">Ligase</keyword>
<dbReference type="InterPro" id="IPR000569">
    <property type="entry name" value="HECT_dom"/>
</dbReference>
<feature type="compositionally biased region" description="Basic and acidic residues" evidence="8">
    <location>
        <begin position="3545"/>
        <end position="3557"/>
    </location>
</feature>
<dbReference type="InterPro" id="IPR010314">
    <property type="entry name" value="E3_Ub_ligase_DUF913"/>
</dbReference>
<feature type="region of interest" description="Disordered" evidence="8">
    <location>
        <begin position="441"/>
        <end position="469"/>
    </location>
</feature>
<accession>K8EEE2</accession>
<dbReference type="InterPro" id="IPR035983">
    <property type="entry name" value="Hect_E3_ubiquitin_ligase"/>
</dbReference>
<dbReference type="Gene3D" id="3.90.1750.10">
    <property type="entry name" value="Hect, E3 ligase catalytic domains"/>
    <property type="match status" value="1"/>
</dbReference>
<feature type="region of interest" description="Disordered" evidence="8">
    <location>
        <begin position="4129"/>
        <end position="4149"/>
    </location>
</feature>
<dbReference type="InterPro" id="IPR010309">
    <property type="entry name" value="E3_Ub_ligase_DUF908"/>
</dbReference>
<dbReference type="Pfam" id="PF06012">
    <property type="entry name" value="DUF908"/>
    <property type="match status" value="1"/>
</dbReference>
<feature type="region of interest" description="Disordered" evidence="8">
    <location>
        <begin position="130"/>
        <end position="158"/>
    </location>
</feature>
<evidence type="ECO:0000256" key="6">
    <source>
        <dbReference type="ARBA" id="ARBA00034494"/>
    </source>
</evidence>
<dbReference type="PANTHER" id="PTHR11254:SF67">
    <property type="entry name" value="E3 UBIQUITIN-PROTEIN LIGASE HUWE1"/>
    <property type="match status" value="1"/>
</dbReference>
<feature type="compositionally biased region" description="Polar residues" evidence="8">
    <location>
        <begin position="1743"/>
        <end position="1753"/>
    </location>
</feature>
<dbReference type="FunFam" id="3.30.2160.10:FF:000001">
    <property type="entry name" value="E3 ubiquitin-protein ligase NEDD4-like"/>
    <property type="match status" value="1"/>
</dbReference>
<dbReference type="GO" id="GO:0016874">
    <property type="term" value="F:ligase activity"/>
    <property type="evidence" value="ECO:0007669"/>
    <property type="project" value="UniProtKB-KW"/>
</dbReference>
<evidence type="ECO:0000256" key="4">
    <source>
        <dbReference type="ARBA" id="ARBA00022679"/>
    </source>
</evidence>
<feature type="region of interest" description="Disordered" evidence="8">
    <location>
        <begin position="2704"/>
        <end position="2725"/>
    </location>
</feature>
<dbReference type="InterPro" id="IPR011989">
    <property type="entry name" value="ARM-like"/>
</dbReference>
<keyword evidence="11" id="KW-1185">Reference proteome</keyword>
<feature type="region of interest" description="Disordered" evidence="8">
    <location>
        <begin position="3017"/>
        <end position="3041"/>
    </location>
</feature>
<feature type="region of interest" description="Disordered" evidence="8">
    <location>
        <begin position="3497"/>
        <end position="3566"/>
    </location>
</feature>
<dbReference type="GO" id="GO:0061630">
    <property type="term" value="F:ubiquitin protein ligase activity"/>
    <property type="evidence" value="ECO:0007669"/>
    <property type="project" value="UniProtKB-EC"/>
</dbReference>
<dbReference type="STRING" id="41875.K8EEE2"/>
<dbReference type="GO" id="GO:0005737">
    <property type="term" value="C:cytoplasm"/>
    <property type="evidence" value="ECO:0007669"/>
    <property type="project" value="TreeGrafter"/>
</dbReference>
<dbReference type="InterPro" id="IPR050409">
    <property type="entry name" value="E3_ubiq-protein_ligase"/>
</dbReference>
<dbReference type="FunFam" id="3.30.2410.10:FF:000009">
    <property type="entry name" value="Probable E3 ubiquitin-protein ligase HECTD2"/>
    <property type="match status" value="1"/>
</dbReference>
<evidence type="ECO:0000256" key="5">
    <source>
        <dbReference type="ARBA" id="ARBA00022786"/>
    </source>
</evidence>
<dbReference type="Proteomes" id="UP000198341">
    <property type="component" value="Chromosome 4"/>
</dbReference>
<feature type="region of interest" description="Disordered" evidence="8">
    <location>
        <begin position="4009"/>
        <end position="4056"/>
    </location>
</feature>
<dbReference type="GeneID" id="19016184"/>
<feature type="active site" description="Glycyl thioester intermediate" evidence="7">
    <location>
        <position position="4603"/>
    </location>
</feature>
<feature type="compositionally biased region" description="Acidic residues" evidence="8">
    <location>
        <begin position="3028"/>
        <end position="3041"/>
    </location>
</feature>
<evidence type="ECO:0000256" key="8">
    <source>
        <dbReference type="SAM" id="MobiDB-lite"/>
    </source>
</evidence>
<dbReference type="KEGG" id="bpg:Bathy04g01590"/>
<evidence type="ECO:0000313" key="11">
    <source>
        <dbReference type="Proteomes" id="UP000198341"/>
    </source>
</evidence>
<feature type="compositionally biased region" description="Basic and acidic residues" evidence="8">
    <location>
        <begin position="2852"/>
        <end position="2870"/>
    </location>
</feature>
<evidence type="ECO:0000256" key="2">
    <source>
        <dbReference type="ARBA" id="ARBA00004906"/>
    </source>
</evidence>
<dbReference type="SUPFAM" id="SSF48371">
    <property type="entry name" value="ARM repeat"/>
    <property type="match status" value="1"/>
</dbReference>
<dbReference type="eggNOG" id="KOG0939">
    <property type="taxonomic scope" value="Eukaryota"/>
</dbReference>
<dbReference type="InterPro" id="IPR016024">
    <property type="entry name" value="ARM-type_fold"/>
</dbReference>
<dbReference type="PANTHER" id="PTHR11254">
    <property type="entry name" value="HECT DOMAIN UBIQUITIN-PROTEIN LIGASE"/>
    <property type="match status" value="1"/>
</dbReference>
<dbReference type="GO" id="GO:0000209">
    <property type="term" value="P:protein polyubiquitination"/>
    <property type="evidence" value="ECO:0007669"/>
    <property type="project" value="TreeGrafter"/>
</dbReference>
<dbReference type="Pfam" id="PF06025">
    <property type="entry name" value="DUF913"/>
    <property type="match status" value="1"/>
</dbReference>
<feature type="compositionally biased region" description="Basic and acidic residues" evidence="8">
    <location>
        <begin position="4129"/>
        <end position="4141"/>
    </location>
</feature>
<feature type="compositionally biased region" description="Basic and acidic residues" evidence="8">
    <location>
        <begin position="3017"/>
        <end position="3027"/>
    </location>
</feature>
<dbReference type="InterPro" id="IPR025527">
    <property type="entry name" value="HUWE1/Rev1_UBM"/>
</dbReference>
<feature type="compositionally biased region" description="Acidic residues" evidence="8">
    <location>
        <begin position="2779"/>
        <end position="2851"/>
    </location>
</feature>
<feature type="region of interest" description="Disordered" evidence="8">
    <location>
        <begin position="529"/>
        <end position="549"/>
    </location>
</feature>
<dbReference type="FunFam" id="3.90.1750.10:FF:000003">
    <property type="entry name" value="E3 ubiquitin-protein ligase UPL1"/>
    <property type="match status" value="1"/>
</dbReference>
<comment type="similarity">
    <text evidence="6">Belongs to the UPL family. TOM1/PTR1 subfamily.</text>
</comment>
<dbReference type="GO" id="GO:0006511">
    <property type="term" value="P:ubiquitin-dependent protein catabolic process"/>
    <property type="evidence" value="ECO:0007669"/>
    <property type="project" value="TreeGrafter"/>
</dbReference>
<dbReference type="CDD" id="cd00078">
    <property type="entry name" value="HECTc"/>
    <property type="match status" value="1"/>
</dbReference>